<evidence type="ECO:0000313" key="2">
    <source>
        <dbReference type="EMBL" id="PPE72764.1"/>
    </source>
</evidence>
<proteinExistence type="predicted"/>
<organism evidence="2 3">
    <name type="scientific">Solimonas fluminis</name>
    <dbReference type="NCBI Taxonomy" id="2086571"/>
    <lineage>
        <taxon>Bacteria</taxon>
        <taxon>Pseudomonadati</taxon>
        <taxon>Pseudomonadota</taxon>
        <taxon>Gammaproteobacteria</taxon>
        <taxon>Nevskiales</taxon>
        <taxon>Nevskiaceae</taxon>
        <taxon>Solimonas</taxon>
    </lineage>
</organism>
<feature type="transmembrane region" description="Helical" evidence="1">
    <location>
        <begin position="41"/>
        <end position="61"/>
    </location>
</feature>
<name>A0A2S5TCN0_9GAMM</name>
<sequence>MSPTFAVRCARLLWVAAFVALVGAWITDLFGPLLGLSSAHLFADATVLALLSLGMFADAWWHRQGT</sequence>
<accession>A0A2S5TCN0</accession>
<keyword evidence="1" id="KW-0812">Transmembrane</keyword>
<keyword evidence="3" id="KW-1185">Reference proteome</keyword>
<feature type="transmembrane region" description="Helical" evidence="1">
    <location>
        <begin position="12"/>
        <end position="35"/>
    </location>
</feature>
<evidence type="ECO:0000313" key="3">
    <source>
        <dbReference type="Proteomes" id="UP000238220"/>
    </source>
</evidence>
<reference evidence="2 3" key="1">
    <citation type="submission" date="2018-02" db="EMBL/GenBank/DDBJ databases">
        <title>Genome sequencing of Solimonas sp. HR-BB.</title>
        <authorList>
            <person name="Lee Y."/>
            <person name="Jeon C.O."/>
        </authorList>
    </citation>
    <scope>NUCLEOTIDE SEQUENCE [LARGE SCALE GENOMIC DNA]</scope>
    <source>
        <strain evidence="2 3">HR-BB</strain>
    </source>
</reference>
<dbReference type="RefSeq" id="WP_104231574.1">
    <property type="nucleotide sequence ID" value="NZ_PSNW01000010.1"/>
</dbReference>
<comment type="caution">
    <text evidence="2">The sequence shown here is derived from an EMBL/GenBank/DDBJ whole genome shotgun (WGS) entry which is preliminary data.</text>
</comment>
<gene>
    <name evidence="2" type="ORF">C3942_17095</name>
</gene>
<dbReference type="AlphaFoldDB" id="A0A2S5TCN0"/>
<evidence type="ECO:0000256" key="1">
    <source>
        <dbReference type="SAM" id="Phobius"/>
    </source>
</evidence>
<keyword evidence="1" id="KW-1133">Transmembrane helix</keyword>
<dbReference type="Proteomes" id="UP000238220">
    <property type="component" value="Unassembled WGS sequence"/>
</dbReference>
<protein>
    <submittedName>
        <fullName evidence="2">Uncharacterized protein</fullName>
    </submittedName>
</protein>
<keyword evidence="1" id="KW-0472">Membrane</keyword>
<dbReference type="EMBL" id="PSNW01000010">
    <property type="protein sequence ID" value="PPE72764.1"/>
    <property type="molecule type" value="Genomic_DNA"/>
</dbReference>